<reference evidence="2 3" key="1">
    <citation type="submission" date="2019-12" db="EMBL/GenBank/DDBJ databases">
        <title>WGS of CPCC 203550 I12A-02606.</title>
        <authorList>
            <person name="Jiang Z."/>
        </authorList>
    </citation>
    <scope>NUCLEOTIDE SEQUENCE [LARGE SCALE GENOMIC DNA]</scope>
    <source>
        <strain evidence="2 3">I12A-02606</strain>
    </source>
</reference>
<evidence type="ECO:0000259" key="1">
    <source>
        <dbReference type="Pfam" id="PF03819"/>
    </source>
</evidence>
<dbReference type="Gene3D" id="1.10.287.1080">
    <property type="entry name" value="MazG-like"/>
    <property type="match status" value="1"/>
</dbReference>
<sequence>MRAFTEAREWGRFHDPKSLALALVGEVGELAELLQWLPADELTTAVRQQPLHDRLGEEMADVLLYLLRLADVVGLDLAEATRSKLAVNGLRFPPASSWSTAPIKE</sequence>
<dbReference type="PANTHER" id="PTHR14552:SF21">
    <property type="entry name" value="DCTP PYROPHOSPHATASE 1"/>
    <property type="match status" value="1"/>
</dbReference>
<protein>
    <submittedName>
        <fullName evidence="2">Nucleotide pyrophosphohydrolase</fullName>
    </submittedName>
</protein>
<dbReference type="InterPro" id="IPR004518">
    <property type="entry name" value="MazG-like_dom"/>
</dbReference>
<feature type="domain" description="NTP pyrophosphohydrolase MazG-like" evidence="1">
    <location>
        <begin position="16"/>
        <end position="82"/>
    </location>
</feature>
<proteinExistence type="predicted"/>
<dbReference type="PIRSF" id="PIRSF029826">
    <property type="entry name" value="UCP029826_pph"/>
    <property type="match status" value="1"/>
</dbReference>
<accession>A0A6P0GBX4</accession>
<evidence type="ECO:0000313" key="2">
    <source>
        <dbReference type="EMBL" id="NEM05448.1"/>
    </source>
</evidence>
<organism evidence="2 3">
    <name type="scientific">Geodermatophilus normandii</name>
    <dbReference type="NCBI Taxonomy" id="1137989"/>
    <lineage>
        <taxon>Bacteria</taxon>
        <taxon>Bacillati</taxon>
        <taxon>Actinomycetota</taxon>
        <taxon>Actinomycetes</taxon>
        <taxon>Geodermatophilales</taxon>
        <taxon>Geodermatophilaceae</taxon>
        <taxon>Geodermatophilus</taxon>
    </lineage>
</organism>
<dbReference type="AlphaFoldDB" id="A0A6P0GBX4"/>
<dbReference type="GO" id="GO:0009143">
    <property type="term" value="P:nucleoside triphosphate catabolic process"/>
    <property type="evidence" value="ECO:0007669"/>
    <property type="project" value="InterPro"/>
</dbReference>
<name>A0A6P0GBX4_9ACTN</name>
<dbReference type="PANTHER" id="PTHR14552">
    <property type="match status" value="1"/>
</dbReference>
<dbReference type="CDD" id="cd11537">
    <property type="entry name" value="NTP-PPase_RS21-C6_like"/>
    <property type="match status" value="1"/>
</dbReference>
<dbReference type="EMBL" id="JAAGWE010000011">
    <property type="protein sequence ID" value="NEM05448.1"/>
    <property type="molecule type" value="Genomic_DNA"/>
</dbReference>
<dbReference type="Pfam" id="PF03819">
    <property type="entry name" value="MazG"/>
    <property type="match status" value="1"/>
</dbReference>
<dbReference type="Proteomes" id="UP000471126">
    <property type="component" value="Unassembled WGS sequence"/>
</dbReference>
<dbReference type="SUPFAM" id="SSF101386">
    <property type="entry name" value="all-alpha NTP pyrophosphatases"/>
    <property type="match status" value="1"/>
</dbReference>
<dbReference type="InterPro" id="IPR025984">
    <property type="entry name" value="DCTPP"/>
</dbReference>
<evidence type="ECO:0000313" key="3">
    <source>
        <dbReference type="Proteomes" id="UP000471126"/>
    </source>
</evidence>
<comment type="caution">
    <text evidence="2">The sequence shown here is derived from an EMBL/GenBank/DDBJ whole genome shotgun (WGS) entry which is preliminary data.</text>
</comment>
<gene>
    <name evidence="2" type="ORF">GCU54_05365</name>
</gene>
<keyword evidence="2" id="KW-0378">Hydrolase</keyword>
<dbReference type="GO" id="GO:0047429">
    <property type="term" value="F:nucleoside triphosphate diphosphatase activity"/>
    <property type="evidence" value="ECO:0007669"/>
    <property type="project" value="InterPro"/>
</dbReference>